<name>A0A7J7KJZ4_BUGNE</name>
<feature type="region of interest" description="Disordered" evidence="1">
    <location>
        <begin position="103"/>
        <end position="149"/>
    </location>
</feature>
<organism evidence="2 3">
    <name type="scientific">Bugula neritina</name>
    <name type="common">Brown bryozoan</name>
    <name type="synonym">Sertularia neritina</name>
    <dbReference type="NCBI Taxonomy" id="10212"/>
    <lineage>
        <taxon>Eukaryota</taxon>
        <taxon>Metazoa</taxon>
        <taxon>Spiralia</taxon>
        <taxon>Lophotrochozoa</taxon>
        <taxon>Bryozoa</taxon>
        <taxon>Gymnolaemata</taxon>
        <taxon>Cheilostomatida</taxon>
        <taxon>Flustrina</taxon>
        <taxon>Buguloidea</taxon>
        <taxon>Bugulidae</taxon>
        <taxon>Bugula</taxon>
    </lineage>
</organism>
<comment type="caution">
    <text evidence="2">The sequence shown here is derived from an EMBL/GenBank/DDBJ whole genome shotgun (WGS) entry which is preliminary data.</text>
</comment>
<gene>
    <name evidence="2" type="ORF">EB796_003095</name>
</gene>
<evidence type="ECO:0000313" key="3">
    <source>
        <dbReference type="Proteomes" id="UP000593567"/>
    </source>
</evidence>
<proteinExistence type="predicted"/>
<evidence type="ECO:0000313" key="2">
    <source>
        <dbReference type="EMBL" id="KAF6038595.1"/>
    </source>
</evidence>
<reference evidence="2" key="1">
    <citation type="submission" date="2020-06" db="EMBL/GenBank/DDBJ databases">
        <title>Draft genome of Bugula neritina, a colonial animal packing powerful symbionts and potential medicines.</title>
        <authorList>
            <person name="Rayko M."/>
        </authorList>
    </citation>
    <scope>NUCLEOTIDE SEQUENCE [LARGE SCALE GENOMIC DNA]</scope>
    <source>
        <strain evidence="2">Kwan_BN1</strain>
    </source>
</reference>
<keyword evidence="3" id="KW-1185">Reference proteome</keyword>
<protein>
    <submittedName>
        <fullName evidence="2">Uncharacterized protein</fullName>
    </submittedName>
</protein>
<accession>A0A7J7KJZ4</accession>
<evidence type="ECO:0000256" key="1">
    <source>
        <dbReference type="SAM" id="MobiDB-lite"/>
    </source>
</evidence>
<dbReference type="EMBL" id="VXIV02000393">
    <property type="protein sequence ID" value="KAF6038595.1"/>
    <property type="molecule type" value="Genomic_DNA"/>
</dbReference>
<feature type="compositionally biased region" description="Polar residues" evidence="1">
    <location>
        <begin position="115"/>
        <end position="149"/>
    </location>
</feature>
<dbReference type="Proteomes" id="UP000593567">
    <property type="component" value="Unassembled WGS sequence"/>
</dbReference>
<sequence>MNCIVQELFLGTPVEAKWVDGNSYEAVVIGFPPNTERVRVKFINDGIKYSALLQHVTTCSNKESQGLEAGSSSPSSIVGRMPVADEEMPQHRMQLPDYMRSAAQCEDSQEIIKSLTPSEQLSAKTNTNSALEDTIQTNHCRSNKSNEIS</sequence>
<dbReference type="AlphaFoldDB" id="A0A7J7KJZ4"/>